<evidence type="ECO:0000313" key="3">
    <source>
        <dbReference type="Proteomes" id="UP000541426"/>
    </source>
</evidence>
<evidence type="ECO:0000313" key="2">
    <source>
        <dbReference type="EMBL" id="MBB3987116.1"/>
    </source>
</evidence>
<accession>A0A7W6DSY0</accession>
<gene>
    <name evidence="2" type="ORF">GGQ68_003462</name>
</gene>
<comment type="caution">
    <text evidence="2">The sequence shown here is derived from an EMBL/GenBank/DDBJ whole genome shotgun (WGS) entry which is preliminary data.</text>
</comment>
<dbReference type="AlphaFoldDB" id="A0A7W6DSY0"/>
<evidence type="ECO:0000256" key="1">
    <source>
        <dbReference type="SAM" id="MobiDB-lite"/>
    </source>
</evidence>
<name>A0A7W6DSY0_9RHOB</name>
<dbReference type="Proteomes" id="UP000541426">
    <property type="component" value="Unassembled WGS sequence"/>
</dbReference>
<protein>
    <submittedName>
        <fullName evidence="2">Uncharacterized protein</fullName>
    </submittedName>
</protein>
<feature type="region of interest" description="Disordered" evidence="1">
    <location>
        <begin position="69"/>
        <end position="129"/>
    </location>
</feature>
<organism evidence="2 3">
    <name type="scientific">Sagittula marina</name>
    <dbReference type="NCBI Taxonomy" id="943940"/>
    <lineage>
        <taxon>Bacteria</taxon>
        <taxon>Pseudomonadati</taxon>
        <taxon>Pseudomonadota</taxon>
        <taxon>Alphaproteobacteria</taxon>
        <taxon>Rhodobacterales</taxon>
        <taxon>Roseobacteraceae</taxon>
        <taxon>Sagittula</taxon>
    </lineage>
</organism>
<dbReference type="RefSeq" id="WP_183968031.1">
    <property type="nucleotide sequence ID" value="NZ_BAABBZ010000058.1"/>
</dbReference>
<proteinExistence type="predicted"/>
<reference evidence="2 3" key="1">
    <citation type="submission" date="2020-08" db="EMBL/GenBank/DDBJ databases">
        <title>Genomic Encyclopedia of Type Strains, Phase IV (KMG-IV): sequencing the most valuable type-strain genomes for metagenomic binning, comparative biology and taxonomic classification.</title>
        <authorList>
            <person name="Goeker M."/>
        </authorList>
    </citation>
    <scope>NUCLEOTIDE SEQUENCE [LARGE SCALE GENOMIC DNA]</scope>
    <source>
        <strain evidence="2 3">DSM 102235</strain>
    </source>
</reference>
<keyword evidence="3" id="KW-1185">Reference proteome</keyword>
<sequence length="153" mass="16363">MAARNRNSATVACSSNRKLLGDRRAVGRDGQTLDFPLYEHRVETTVLKVLAKAGVQNPLPRARAIETSGADSVGLPGNNTVLKGVGPSRGIRVRRSKHLGSTAKQHHTSDQAHNGRKSIPPPAPALDRIKRRTCSGKTDCAERPFKTVASPAA</sequence>
<dbReference type="EMBL" id="JACIEJ010000009">
    <property type="protein sequence ID" value="MBB3987116.1"/>
    <property type="molecule type" value="Genomic_DNA"/>
</dbReference>